<organism evidence="3 4">
    <name type="scientific">Nocardia nova</name>
    <dbReference type="NCBI Taxonomy" id="37330"/>
    <lineage>
        <taxon>Bacteria</taxon>
        <taxon>Bacillati</taxon>
        <taxon>Actinomycetota</taxon>
        <taxon>Actinomycetes</taxon>
        <taxon>Mycobacteriales</taxon>
        <taxon>Nocardiaceae</taxon>
        <taxon>Nocardia</taxon>
    </lineage>
</organism>
<protein>
    <submittedName>
        <fullName evidence="3">Universal stress protein</fullName>
    </submittedName>
</protein>
<dbReference type="SUPFAM" id="SSF52402">
    <property type="entry name" value="Adenine nucleotide alpha hydrolases-like"/>
    <property type="match status" value="1"/>
</dbReference>
<feature type="domain" description="UspA" evidence="2">
    <location>
        <begin position="42"/>
        <end position="178"/>
    </location>
</feature>
<evidence type="ECO:0000313" key="4">
    <source>
        <dbReference type="Proteomes" id="UP000238356"/>
    </source>
</evidence>
<sequence length="178" mass="19193">MTGSAESRPEHPRRSRGQHLDALMEQIAHRRDRHDRVGGALIVVGIDTSESSPHALAYAAGAARRMHATLLVAYITTLGTGAYLTSLAPMGADADVALAAEQITTVRELATEILYDLPLPWSFTVRRGDPAVELARLAEENSADSLIVGQTRGRLHRLTGSTAARLLRRARCPVTVVP</sequence>
<keyword evidence="4" id="KW-1185">Reference proteome</keyword>
<name>A0A2S5ZVK7_9NOCA</name>
<dbReference type="EMBL" id="PSZD01000039">
    <property type="protein sequence ID" value="PPJ19862.1"/>
    <property type="molecule type" value="Genomic_DNA"/>
</dbReference>
<accession>A0A2S5ZVK7</accession>
<dbReference type="RefSeq" id="WP_063017162.1">
    <property type="nucleotide sequence ID" value="NZ_JADLQW010000075.1"/>
</dbReference>
<proteinExistence type="inferred from homology"/>
<dbReference type="Pfam" id="PF00582">
    <property type="entry name" value="Usp"/>
    <property type="match status" value="1"/>
</dbReference>
<dbReference type="InterPro" id="IPR014729">
    <property type="entry name" value="Rossmann-like_a/b/a_fold"/>
</dbReference>
<dbReference type="Gene3D" id="3.40.50.620">
    <property type="entry name" value="HUPs"/>
    <property type="match status" value="1"/>
</dbReference>
<comment type="caution">
    <text evidence="3">The sequence shown here is derived from an EMBL/GenBank/DDBJ whole genome shotgun (WGS) entry which is preliminary data.</text>
</comment>
<dbReference type="PANTHER" id="PTHR46268">
    <property type="entry name" value="STRESS RESPONSE PROTEIN NHAX"/>
    <property type="match status" value="1"/>
</dbReference>
<dbReference type="PRINTS" id="PR01438">
    <property type="entry name" value="UNVRSLSTRESS"/>
</dbReference>
<evidence type="ECO:0000313" key="3">
    <source>
        <dbReference type="EMBL" id="PPJ19862.1"/>
    </source>
</evidence>
<dbReference type="CDD" id="cd00293">
    <property type="entry name" value="USP-like"/>
    <property type="match status" value="1"/>
</dbReference>
<gene>
    <name evidence="3" type="ORF">C5F51_34295</name>
</gene>
<dbReference type="Proteomes" id="UP000238356">
    <property type="component" value="Unassembled WGS sequence"/>
</dbReference>
<dbReference type="InterPro" id="IPR006015">
    <property type="entry name" value="Universal_stress_UspA"/>
</dbReference>
<dbReference type="PANTHER" id="PTHR46268:SF6">
    <property type="entry name" value="UNIVERSAL STRESS PROTEIN UP12"/>
    <property type="match status" value="1"/>
</dbReference>
<evidence type="ECO:0000259" key="2">
    <source>
        <dbReference type="Pfam" id="PF00582"/>
    </source>
</evidence>
<dbReference type="AlphaFoldDB" id="A0A2S5ZVK7"/>
<dbReference type="InterPro" id="IPR006016">
    <property type="entry name" value="UspA"/>
</dbReference>
<comment type="similarity">
    <text evidence="1">Belongs to the universal stress protein A family.</text>
</comment>
<reference evidence="3 4" key="1">
    <citation type="submission" date="2018-02" db="EMBL/GenBank/DDBJ databases">
        <title>8 Nocardia nova and 1 Nocardia cyriacigeorgica strain used for evolution to TMP-SMX.</title>
        <authorList>
            <person name="Mehta H."/>
            <person name="Weng J."/>
            <person name="Shamoo Y."/>
        </authorList>
    </citation>
    <scope>NUCLEOTIDE SEQUENCE [LARGE SCALE GENOMIC DNA]</scope>
    <source>
        <strain evidence="3 4">BAA2227</strain>
    </source>
</reference>
<evidence type="ECO:0000256" key="1">
    <source>
        <dbReference type="ARBA" id="ARBA00008791"/>
    </source>
</evidence>